<sequence length="394" mass="41369">MASISSALVIGGGVAGPVTAAALAKAGIEATVYEAYPEPTEGIGGLLALEPNGVVALETIGAAAGVLEAGTPITRSRMAIGGRTFDLVASPSGLPARQAIERADLHRVLREQAVAVGVRLEHGRRLVSVSEEADGVVAHFDDGSSARGDVLVGADGVRSTVRTLIDPGAPGAGYTGLLGFGGYADVDLDVEPATMTFAFGKRAYYLYWRHGDGRVAWGVNLPSPYLSLTEARRTSPEEWLRTLREVYADDDPGALLAASTSPESLQVVGALHIMPPVPHWHRGRMVLVGDAVHAPSNSTGQGASLAIESGIQLARCLRDLPSVESAFAAYEGLRRTRVEKIAARGAKISHAKAPGPLARRVMPLVLPLVFRAQAVARVAEEEQRYAIDWDAKVA</sequence>
<gene>
    <name evidence="4" type="ORF">UG56_023940</name>
</gene>
<dbReference type="InterPro" id="IPR050493">
    <property type="entry name" value="FAD-dep_Monooxygenase_BioMet"/>
</dbReference>
<dbReference type="OrthoDB" id="3212532at2"/>
<organism evidence="4 5">
    <name type="scientific">Nocardioides luteus</name>
    <dbReference type="NCBI Taxonomy" id="1844"/>
    <lineage>
        <taxon>Bacteria</taxon>
        <taxon>Bacillati</taxon>
        <taxon>Actinomycetota</taxon>
        <taxon>Actinomycetes</taxon>
        <taxon>Propionibacteriales</taxon>
        <taxon>Nocardioidaceae</taxon>
        <taxon>Nocardioides</taxon>
    </lineage>
</organism>
<accession>A0A1J4MZZ3</accession>
<keyword evidence="2 4" id="KW-0503">Monooxygenase</keyword>
<evidence type="ECO:0000259" key="3">
    <source>
        <dbReference type="Pfam" id="PF01494"/>
    </source>
</evidence>
<keyword evidence="5" id="KW-1185">Reference proteome</keyword>
<dbReference type="SUPFAM" id="SSF51905">
    <property type="entry name" value="FAD/NAD(P)-binding domain"/>
    <property type="match status" value="1"/>
</dbReference>
<dbReference type="AlphaFoldDB" id="A0A1J4MZZ3"/>
<dbReference type="Gene3D" id="3.50.50.60">
    <property type="entry name" value="FAD/NAD(P)-binding domain"/>
    <property type="match status" value="1"/>
</dbReference>
<evidence type="ECO:0000256" key="2">
    <source>
        <dbReference type="ARBA" id="ARBA00023033"/>
    </source>
</evidence>
<dbReference type="PRINTS" id="PR00420">
    <property type="entry name" value="RNGMNOXGNASE"/>
</dbReference>
<dbReference type="GO" id="GO:0004497">
    <property type="term" value="F:monooxygenase activity"/>
    <property type="evidence" value="ECO:0007669"/>
    <property type="project" value="UniProtKB-KW"/>
</dbReference>
<reference evidence="4" key="1">
    <citation type="submission" date="2016-10" db="EMBL/GenBank/DDBJ databases">
        <title>Draft Genome Sequence of Nocardioides luteus Strain BAFB, an Alkane-Degrading Bacterium Isolated from JP-7 Polluted Soil.</title>
        <authorList>
            <person name="Brown L."/>
            <person name="Ruiz O.N."/>
            <person name="Gunasekera T."/>
        </authorList>
    </citation>
    <scope>NUCLEOTIDE SEQUENCE [LARGE SCALE GENOMIC DNA]</scope>
    <source>
        <strain evidence="4">BAFB</strain>
    </source>
</reference>
<dbReference type="STRING" id="1844.UG56_023940"/>
<dbReference type="PANTHER" id="PTHR13789:SF309">
    <property type="entry name" value="PUTATIVE (AFU_ORTHOLOGUE AFUA_6G14510)-RELATED"/>
    <property type="match status" value="1"/>
</dbReference>
<protein>
    <submittedName>
        <fullName evidence="4">Monooxygenase</fullName>
    </submittedName>
</protein>
<feature type="domain" description="FAD-binding" evidence="3">
    <location>
        <begin position="7"/>
        <end position="341"/>
    </location>
</feature>
<evidence type="ECO:0000256" key="1">
    <source>
        <dbReference type="ARBA" id="ARBA00023002"/>
    </source>
</evidence>
<evidence type="ECO:0000313" key="5">
    <source>
        <dbReference type="Proteomes" id="UP000033772"/>
    </source>
</evidence>
<dbReference type="Pfam" id="PF01494">
    <property type="entry name" value="FAD_binding_3"/>
    <property type="match status" value="1"/>
</dbReference>
<dbReference type="InterPro" id="IPR002938">
    <property type="entry name" value="FAD-bd"/>
</dbReference>
<dbReference type="PANTHER" id="PTHR13789">
    <property type="entry name" value="MONOOXYGENASE"/>
    <property type="match status" value="1"/>
</dbReference>
<dbReference type="Proteomes" id="UP000033772">
    <property type="component" value="Unassembled WGS sequence"/>
</dbReference>
<dbReference type="EMBL" id="JZDQ02000043">
    <property type="protein sequence ID" value="OIJ24255.1"/>
    <property type="molecule type" value="Genomic_DNA"/>
</dbReference>
<evidence type="ECO:0000313" key="4">
    <source>
        <dbReference type="EMBL" id="OIJ24255.1"/>
    </source>
</evidence>
<name>A0A1J4MZZ3_9ACTN</name>
<keyword evidence="1" id="KW-0560">Oxidoreductase</keyword>
<dbReference type="GO" id="GO:0071949">
    <property type="term" value="F:FAD binding"/>
    <property type="evidence" value="ECO:0007669"/>
    <property type="project" value="InterPro"/>
</dbReference>
<proteinExistence type="predicted"/>
<comment type="caution">
    <text evidence="4">The sequence shown here is derived from an EMBL/GenBank/DDBJ whole genome shotgun (WGS) entry which is preliminary data.</text>
</comment>
<dbReference type="InterPro" id="IPR036188">
    <property type="entry name" value="FAD/NAD-bd_sf"/>
</dbReference>
<dbReference type="RefSeq" id="WP_071327292.1">
    <property type="nucleotide sequence ID" value="NZ_JZDQ02000043.1"/>
</dbReference>